<evidence type="ECO:0000256" key="1">
    <source>
        <dbReference type="ARBA" id="ARBA00005952"/>
    </source>
</evidence>
<evidence type="ECO:0000259" key="7">
    <source>
        <dbReference type="Pfam" id="PF01029"/>
    </source>
</evidence>
<dbReference type="GO" id="GO:0006353">
    <property type="term" value="P:DNA-templated transcription termination"/>
    <property type="evidence" value="ECO:0007669"/>
    <property type="project" value="UniProtKB-UniRule"/>
</dbReference>
<accession>G9WJU6</accession>
<dbReference type="SUPFAM" id="SSF48013">
    <property type="entry name" value="NusB-like"/>
    <property type="match status" value="1"/>
</dbReference>
<sequence>MNLSRQQIRELSFQAIFALEVNSEQDRTLLKSTLFQQNTRDDYFDELVDGVVAVHKELEAQYEPFLKDDWSYDRISKTANVALQIGLFELTQRIDIPNKVSLDQATELAKNFGDDSDGKFVNGVLAHFVS</sequence>
<keyword evidence="2 6" id="KW-0889">Transcription antitermination</keyword>
<dbReference type="GO" id="GO:0005829">
    <property type="term" value="C:cytosol"/>
    <property type="evidence" value="ECO:0007669"/>
    <property type="project" value="TreeGrafter"/>
</dbReference>
<evidence type="ECO:0000313" key="9">
    <source>
        <dbReference type="Proteomes" id="UP000004959"/>
    </source>
</evidence>
<dbReference type="STRING" id="336988.NT96_07350"/>
<feature type="domain" description="NusB/RsmB/TIM44" evidence="7">
    <location>
        <begin position="7"/>
        <end position="128"/>
    </location>
</feature>
<reference evidence="8 9" key="1">
    <citation type="journal article" date="2012" name="PLoS ONE">
        <title>Functional divergence in the genus oenococcus as predicted by genome sequencing of the newly-described species, Oenococcus kitaharae.</title>
        <authorList>
            <person name="Borneman A.R."/>
            <person name="McCarthy J.M."/>
            <person name="Chambers P.J."/>
            <person name="Bartowsky E.J."/>
        </authorList>
    </citation>
    <scope>NUCLEOTIDE SEQUENCE [LARGE SCALE GENOMIC DNA]</scope>
    <source>
        <strain evidence="9">DSM17330</strain>
    </source>
</reference>
<evidence type="ECO:0000256" key="5">
    <source>
        <dbReference type="ARBA" id="ARBA00023163"/>
    </source>
</evidence>
<dbReference type="eggNOG" id="COG0781">
    <property type="taxonomic scope" value="Bacteria"/>
</dbReference>
<comment type="caution">
    <text evidence="8">The sequence shown here is derived from an EMBL/GenBank/DDBJ whole genome shotgun (WGS) entry which is preliminary data.</text>
</comment>
<dbReference type="InterPro" id="IPR011605">
    <property type="entry name" value="NusB_fam"/>
</dbReference>
<evidence type="ECO:0000256" key="3">
    <source>
        <dbReference type="ARBA" id="ARBA00022884"/>
    </source>
</evidence>
<dbReference type="Proteomes" id="UP000004959">
    <property type="component" value="Chromosome"/>
</dbReference>
<dbReference type="InterPro" id="IPR035926">
    <property type="entry name" value="NusB-like_sf"/>
</dbReference>
<dbReference type="PANTHER" id="PTHR11078">
    <property type="entry name" value="N UTILIZATION SUBSTANCE PROTEIN B-RELATED"/>
    <property type="match status" value="1"/>
</dbReference>
<comment type="function">
    <text evidence="6">Involved in transcription antitermination. Required for transcription of ribosomal RNA (rRNA) genes. Binds specifically to the boxA antiterminator sequence of the ribosomal RNA (rrn) operons.</text>
</comment>
<dbReference type="NCBIfam" id="TIGR01951">
    <property type="entry name" value="nusB"/>
    <property type="match status" value="1"/>
</dbReference>
<keyword evidence="4 6" id="KW-0805">Transcription regulation</keyword>
<proteinExistence type="inferred from homology"/>
<dbReference type="OrthoDB" id="9811381at2"/>
<keyword evidence="3 6" id="KW-0694">RNA-binding</keyword>
<dbReference type="Gene3D" id="1.10.940.10">
    <property type="entry name" value="NusB-like"/>
    <property type="match status" value="1"/>
</dbReference>
<keyword evidence="9" id="KW-1185">Reference proteome</keyword>
<dbReference type="PATRIC" id="fig|1045004.4.peg.1194"/>
<dbReference type="EMBL" id="AFVZ01000001">
    <property type="protein sequence ID" value="EHN59295.1"/>
    <property type="molecule type" value="Genomic_DNA"/>
</dbReference>
<dbReference type="HOGENOM" id="CLU_087843_3_2_9"/>
<dbReference type="Pfam" id="PF01029">
    <property type="entry name" value="NusB"/>
    <property type="match status" value="1"/>
</dbReference>
<dbReference type="PANTHER" id="PTHR11078:SF3">
    <property type="entry name" value="ANTITERMINATION NUSB DOMAIN-CONTAINING PROTEIN"/>
    <property type="match status" value="1"/>
</dbReference>
<dbReference type="AlphaFoldDB" id="G9WJU6"/>
<gene>
    <name evidence="6" type="primary">nusB</name>
    <name evidence="8" type="ORF">OKIT_1197</name>
</gene>
<dbReference type="HAMAP" id="MF_00073">
    <property type="entry name" value="NusB"/>
    <property type="match status" value="1"/>
</dbReference>
<dbReference type="GO" id="GO:0003723">
    <property type="term" value="F:RNA binding"/>
    <property type="evidence" value="ECO:0007669"/>
    <property type="project" value="UniProtKB-UniRule"/>
</dbReference>
<comment type="similarity">
    <text evidence="1 6">Belongs to the NusB family.</text>
</comment>
<dbReference type="InterPro" id="IPR006027">
    <property type="entry name" value="NusB_RsmB_TIM44"/>
</dbReference>
<protein>
    <recommendedName>
        <fullName evidence="6">Transcription antitermination protein NusB</fullName>
    </recommendedName>
    <alternativeName>
        <fullName evidence="6">Antitermination factor NusB</fullName>
    </alternativeName>
</protein>
<evidence type="ECO:0000256" key="2">
    <source>
        <dbReference type="ARBA" id="ARBA00022814"/>
    </source>
</evidence>
<evidence type="ECO:0000256" key="6">
    <source>
        <dbReference type="HAMAP-Rule" id="MF_00073"/>
    </source>
</evidence>
<name>G9WJU6_9LACO</name>
<organism evidence="8 9">
    <name type="scientific">Oenococcus kitaharae DSM 17330</name>
    <dbReference type="NCBI Taxonomy" id="1045004"/>
    <lineage>
        <taxon>Bacteria</taxon>
        <taxon>Bacillati</taxon>
        <taxon>Bacillota</taxon>
        <taxon>Bacilli</taxon>
        <taxon>Lactobacillales</taxon>
        <taxon>Lactobacillaceae</taxon>
        <taxon>Oenococcus</taxon>
    </lineage>
</organism>
<evidence type="ECO:0000256" key="4">
    <source>
        <dbReference type="ARBA" id="ARBA00023015"/>
    </source>
</evidence>
<evidence type="ECO:0000313" key="8">
    <source>
        <dbReference type="EMBL" id="EHN59295.1"/>
    </source>
</evidence>
<dbReference type="RefSeq" id="WP_007746138.1">
    <property type="nucleotide sequence ID" value="NZ_CM001398.1"/>
</dbReference>
<keyword evidence="5 6" id="KW-0804">Transcription</keyword>
<dbReference type="GO" id="GO:0031564">
    <property type="term" value="P:transcription antitermination"/>
    <property type="evidence" value="ECO:0007669"/>
    <property type="project" value="UniProtKB-KW"/>
</dbReference>